<evidence type="ECO:0000313" key="2">
    <source>
        <dbReference type="Proteomes" id="UP000019149"/>
    </source>
</evidence>
<gene>
    <name evidence="1" type="ORF">EGR_06512</name>
</gene>
<accession>W6UYI0</accession>
<dbReference type="Proteomes" id="UP000019149">
    <property type="component" value="Unassembled WGS sequence"/>
</dbReference>
<dbReference type="CTD" id="36342227"/>
<protein>
    <submittedName>
        <fullName evidence="1">Uncharacterized protein</fullName>
    </submittedName>
</protein>
<dbReference type="EMBL" id="APAU02000058">
    <property type="protein sequence ID" value="EUB58629.1"/>
    <property type="molecule type" value="Genomic_DNA"/>
</dbReference>
<reference evidence="1 2" key="1">
    <citation type="journal article" date="2013" name="Nat. Genet.">
        <title>The genome of the hydatid tapeworm Echinococcus granulosus.</title>
        <authorList>
            <person name="Zheng H."/>
            <person name="Zhang W."/>
            <person name="Zhang L."/>
            <person name="Zhang Z."/>
            <person name="Li J."/>
            <person name="Lu G."/>
            <person name="Zhu Y."/>
            <person name="Wang Y."/>
            <person name="Huang Y."/>
            <person name="Liu J."/>
            <person name="Kang H."/>
            <person name="Chen J."/>
            <person name="Wang L."/>
            <person name="Chen A."/>
            <person name="Yu S."/>
            <person name="Gao Z."/>
            <person name="Jin L."/>
            <person name="Gu W."/>
            <person name="Wang Z."/>
            <person name="Zhao L."/>
            <person name="Shi B."/>
            <person name="Wen H."/>
            <person name="Lin R."/>
            <person name="Jones M.K."/>
            <person name="Brejova B."/>
            <person name="Vinar T."/>
            <person name="Zhao G."/>
            <person name="McManus D.P."/>
            <person name="Chen Z."/>
            <person name="Zhou Y."/>
            <person name="Wang S."/>
        </authorList>
    </citation>
    <scope>NUCLEOTIDE SEQUENCE [LARGE SCALE GENOMIC DNA]</scope>
</reference>
<dbReference type="RefSeq" id="XP_024349825.1">
    <property type="nucleotide sequence ID" value="XM_024495761.1"/>
</dbReference>
<keyword evidence="2" id="KW-1185">Reference proteome</keyword>
<organism evidence="1 2">
    <name type="scientific">Echinococcus granulosus</name>
    <name type="common">Hydatid tapeworm</name>
    <dbReference type="NCBI Taxonomy" id="6210"/>
    <lineage>
        <taxon>Eukaryota</taxon>
        <taxon>Metazoa</taxon>
        <taxon>Spiralia</taxon>
        <taxon>Lophotrochozoa</taxon>
        <taxon>Platyhelminthes</taxon>
        <taxon>Cestoda</taxon>
        <taxon>Eucestoda</taxon>
        <taxon>Cyclophyllidea</taxon>
        <taxon>Taeniidae</taxon>
        <taxon>Echinococcus</taxon>
        <taxon>Echinococcus granulosus group</taxon>
    </lineage>
</organism>
<sequence length="233" mass="26235">MRTDLLLVNALTHLVNAKSFSLQSSGENSLFLYMFKSFYLSFETTFMIYGKLSATGDLLVTPPDAKDVFCEAIATPNACIQRKIFSHQSSTFPLGAYFPQIAHLSGLLLAYVVLRNSKVMFSSSKTVVGVWFERKIRCTELLIPKQNVFFGDKEGLFWPSLNQGCNNVAYSINSTIYVDLWFVVQLKFPPSKSYKEKKRRSPCITLLSDKLVTMLFPSVAEQNSSSTSDLQVK</sequence>
<dbReference type="AlphaFoldDB" id="W6UYI0"/>
<dbReference type="GeneID" id="36342227"/>
<proteinExistence type="predicted"/>
<evidence type="ECO:0000313" key="1">
    <source>
        <dbReference type="EMBL" id="EUB58629.1"/>
    </source>
</evidence>
<dbReference type="KEGG" id="egl:EGR_06512"/>
<comment type="caution">
    <text evidence="1">The sequence shown here is derived from an EMBL/GenBank/DDBJ whole genome shotgun (WGS) entry which is preliminary data.</text>
</comment>
<name>W6UYI0_ECHGR</name>